<sequence>MNAIKEAKKLIAKDPFRPSAKTLADLVLSLESGEPFQLERLYALQLSDFDLAVQIIREWRLDRYYAGKAKLYDFAVQASALNQPEQAAAPQQQQMAGIAADAPISSPS</sequence>
<evidence type="ECO:0000313" key="3">
    <source>
        <dbReference type="Proteomes" id="UP000252884"/>
    </source>
</evidence>
<keyword evidence="3" id="KW-1185">Reference proteome</keyword>
<feature type="compositionally biased region" description="Low complexity" evidence="1">
    <location>
        <begin position="83"/>
        <end position="100"/>
    </location>
</feature>
<evidence type="ECO:0000313" key="2">
    <source>
        <dbReference type="EMBL" id="RCW63805.1"/>
    </source>
</evidence>
<dbReference type="Proteomes" id="UP000252884">
    <property type="component" value="Unassembled WGS sequence"/>
</dbReference>
<proteinExistence type="predicted"/>
<protein>
    <submittedName>
        <fullName evidence="2">Uncharacterized protein</fullName>
    </submittedName>
</protein>
<comment type="caution">
    <text evidence="2">The sequence shown here is derived from an EMBL/GenBank/DDBJ whole genome shotgun (WGS) entry which is preliminary data.</text>
</comment>
<dbReference type="RefSeq" id="WP_245966039.1">
    <property type="nucleotide sequence ID" value="NZ_QPJK01000017.1"/>
</dbReference>
<reference evidence="2 3" key="1">
    <citation type="submission" date="2018-07" db="EMBL/GenBank/DDBJ databases">
        <title>Genomic Encyclopedia of Type Strains, Phase IV (KMG-IV): sequencing the most valuable type-strain genomes for metagenomic binning, comparative biology and taxonomic classification.</title>
        <authorList>
            <person name="Goeker M."/>
        </authorList>
    </citation>
    <scope>NUCLEOTIDE SEQUENCE [LARGE SCALE GENOMIC DNA]</scope>
    <source>
        <strain evidence="2 3">DSM 21634</strain>
    </source>
</reference>
<dbReference type="EMBL" id="QPJK01000017">
    <property type="protein sequence ID" value="RCW63805.1"/>
    <property type="molecule type" value="Genomic_DNA"/>
</dbReference>
<organism evidence="2 3">
    <name type="scientific">Pseudorhodoferax soli</name>
    <dbReference type="NCBI Taxonomy" id="545864"/>
    <lineage>
        <taxon>Bacteria</taxon>
        <taxon>Pseudomonadati</taxon>
        <taxon>Pseudomonadota</taxon>
        <taxon>Betaproteobacteria</taxon>
        <taxon>Burkholderiales</taxon>
        <taxon>Comamonadaceae</taxon>
    </lineage>
</organism>
<name>A0A368X7L5_9BURK</name>
<accession>A0A368X7L5</accession>
<evidence type="ECO:0000256" key="1">
    <source>
        <dbReference type="SAM" id="MobiDB-lite"/>
    </source>
</evidence>
<gene>
    <name evidence="2" type="ORF">DES41_11723</name>
</gene>
<dbReference type="AlphaFoldDB" id="A0A368X7L5"/>
<feature type="region of interest" description="Disordered" evidence="1">
    <location>
        <begin position="83"/>
        <end position="108"/>
    </location>
</feature>